<evidence type="ECO:0000256" key="2">
    <source>
        <dbReference type="ARBA" id="ARBA00023157"/>
    </source>
</evidence>
<feature type="disulfide bond" evidence="3">
    <location>
        <begin position="529"/>
        <end position="539"/>
    </location>
</feature>
<dbReference type="AlphaFoldDB" id="A0A8S4NCX3"/>
<dbReference type="PROSITE" id="PS00420">
    <property type="entry name" value="SRCR_1"/>
    <property type="match status" value="1"/>
</dbReference>
<dbReference type="PANTHER" id="PTHR48071:SF18">
    <property type="entry name" value="DELETED IN MALIGNANT BRAIN TUMORS 1 PROTEIN-RELATED"/>
    <property type="match status" value="1"/>
</dbReference>
<dbReference type="SMART" id="SM00202">
    <property type="entry name" value="SR"/>
    <property type="match status" value="6"/>
</dbReference>
<feature type="domain" description="SRCR" evidence="4">
    <location>
        <begin position="842"/>
        <end position="972"/>
    </location>
</feature>
<feature type="disulfide bond" evidence="3">
    <location>
        <begin position="82"/>
        <end position="92"/>
    </location>
</feature>
<feature type="domain" description="SRCR" evidence="4">
    <location>
        <begin position="752"/>
        <end position="838"/>
    </location>
</feature>
<organism evidence="5 6">
    <name type="scientific">Owenia fusiformis</name>
    <name type="common">Polychaete worm</name>
    <dbReference type="NCBI Taxonomy" id="6347"/>
    <lineage>
        <taxon>Eukaryota</taxon>
        <taxon>Metazoa</taxon>
        <taxon>Spiralia</taxon>
        <taxon>Lophotrochozoa</taxon>
        <taxon>Annelida</taxon>
        <taxon>Polychaeta</taxon>
        <taxon>Sedentaria</taxon>
        <taxon>Canalipalpata</taxon>
        <taxon>Sabellida</taxon>
        <taxon>Oweniida</taxon>
        <taxon>Oweniidae</taxon>
        <taxon>Owenia</taxon>
    </lineage>
</organism>
<proteinExistence type="predicted"/>
<dbReference type="InterPro" id="IPR001190">
    <property type="entry name" value="SRCR"/>
</dbReference>
<feature type="disulfide bond" evidence="3">
    <location>
        <begin position="807"/>
        <end position="817"/>
    </location>
</feature>
<feature type="domain" description="SRCR" evidence="4">
    <location>
        <begin position="345"/>
        <end position="447"/>
    </location>
</feature>
<dbReference type="EMBL" id="CAIIXF020000003">
    <property type="protein sequence ID" value="CAH1778930.1"/>
    <property type="molecule type" value="Genomic_DNA"/>
</dbReference>
<dbReference type="GO" id="GO:0016020">
    <property type="term" value="C:membrane"/>
    <property type="evidence" value="ECO:0007669"/>
    <property type="project" value="InterPro"/>
</dbReference>
<accession>A0A8S4NCX3</accession>
<gene>
    <name evidence="5" type="ORF">OFUS_LOCUS5785</name>
</gene>
<dbReference type="PROSITE" id="PS50287">
    <property type="entry name" value="SRCR_2"/>
    <property type="match status" value="8"/>
</dbReference>
<keyword evidence="2 3" id="KW-1015">Disulfide bond</keyword>
<dbReference type="InterPro" id="IPR036772">
    <property type="entry name" value="SRCR-like_dom_sf"/>
</dbReference>
<evidence type="ECO:0000313" key="5">
    <source>
        <dbReference type="EMBL" id="CAH1778930.1"/>
    </source>
</evidence>
<feature type="disulfide bond" evidence="3">
    <location>
        <begin position="306"/>
        <end position="316"/>
    </location>
</feature>
<keyword evidence="6" id="KW-1185">Reference proteome</keyword>
<dbReference type="Proteomes" id="UP000749559">
    <property type="component" value="Unassembled WGS sequence"/>
</dbReference>
<feature type="domain" description="SRCR" evidence="4">
    <location>
        <begin position="238"/>
        <end position="342"/>
    </location>
</feature>
<evidence type="ECO:0000256" key="1">
    <source>
        <dbReference type="ARBA" id="ARBA00022729"/>
    </source>
</evidence>
<dbReference type="FunFam" id="3.10.250.10:FF:000001">
    <property type="entry name" value="Lysyl oxidase 4 isoform X1"/>
    <property type="match status" value="1"/>
</dbReference>
<feature type="non-terminal residue" evidence="5">
    <location>
        <position position="1"/>
    </location>
</feature>
<dbReference type="SUPFAM" id="SSF56487">
    <property type="entry name" value="SRCR-like"/>
    <property type="match status" value="7"/>
</dbReference>
<dbReference type="Pfam" id="PF00530">
    <property type="entry name" value="SRCR"/>
    <property type="match status" value="6"/>
</dbReference>
<keyword evidence="1" id="KW-0732">Signal</keyword>
<protein>
    <recommendedName>
        <fullName evidence="4">SRCR domain-containing protein</fullName>
    </recommendedName>
</protein>
<name>A0A8S4NCX3_OWEFU</name>
<dbReference type="PANTHER" id="PTHR48071">
    <property type="entry name" value="SRCR DOMAIN-CONTAINING PROTEIN"/>
    <property type="match status" value="1"/>
</dbReference>
<evidence type="ECO:0000313" key="6">
    <source>
        <dbReference type="Proteomes" id="UP000749559"/>
    </source>
</evidence>
<comment type="caution">
    <text evidence="3">Lacks conserved residue(s) required for the propagation of feature annotation.</text>
</comment>
<evidence type="ECO:0000259" key="4">
    <source>
        <dbReference type="PROSITE" id="PS50287"/>
    </source>
</evidence>
<evidence type="ECO:0000256" key="3">
    <source>
        <dbReference type="PROSITE-ProRule" id="PRU00196"/>
    </source>
</evidence>
<dbReference type="Gene3D" id="3.10.250.10">
    <property type="entry name" value="SRCR-like domain"/>
    <property type="match status" value="8"/>
</dbReference>
<feature type="domain" description="SRCR" evidence="4">
    <location>
        <begin position="122"/>
        <end position="228"/>
    </location>
</feature>
<feature type="domain" description="SRCR" evidence="4">
    <location>
        <begin position="578"/>
        <end position="635"/>
    </location>
</feature>
<feature type="domain" description="SRCR" evidence="4">
    <location>
        <begin position="12"/>
        <end position="119"/>
    </location>
</feature>
<reference evidence="5" key="1">
    <citation type="submission" date="2022-03" db="EMBL/GenBank/DDBJ databases">
        <authorList>
            <person name="Martin C."/>
        </authorList>
    </citation>
    <scope>NUCLEOTIDE SEQUENCE</scope>
</reference>
<dbReference type="PRINTS" id="PR00258">
    <property type="entry name" value="SPERACTRCPTR"/>
</dbReference>
<dbReference type="OrthoDB" id="6409682at2759"/>
<sequence>VQGDTVNKEYDVRLAGGDENEGRVEIYLNGTWGRICKDGWDLNDIRVVCRQLGFSENNLISMYGFSWYGRSEHPFSLTNVDCNGNEGSLKDCKHAPIWNLGQCSSGRKSYVKYAIAVCKARIRLTGGPVNSSGRLEIFYEEAWRPVCSNTLWTPSTTQRRIQYDLDIICEMVGIISENPYKIGANAFGHLPSNNTTLWSFESSLYGKRSRFVGRAGCSNGEYESIICRRNQTEIATEVRIIGTSGHTGKVEIKNYGYWGGVSRRTAENLHEVVCRQLGFDPKNAFRMITPEEYKRKTPVFPKIFNCTGEEERIEDCWQSSLMVYYKGVTRVYDGYDLHVTCDFQLRLVESEPGSKVGRVEVLHNGRWNSICGKFNPRGAVVVCKKLGLNWKFAQPLDNIPNLPNITHSLALKFVSCNPNVEQGECLHSFGRCFSGHAKLLEAGVSCGSKLFSDPKPANQIRIEYRGTYVQLQVQGSLGEWFPVCGTNWTTETSQVVCKQLGFKAHYGFTLKPYEIYGDYQRQIITNLNCNGSEKTLGDCYYTKWTALYGRASPWHETQALECGSNGIQISCVDTSTRPRLVGGQSNSTGQLEIWYKDKWRKVCLFKGLAIDGTRYIKGVKEFNTRAAESACFSLGHKYGRVGTYGAFNKKTHAGKRKKGIWISCSEYDVVQTCKIITRYCSSFLLVSCFNEKPKLVDFVDFEMFGEESRNPNQYYDLAYGILEVDGHEVKKDIYIDLDGHEVQEAIDIDLYICASKFGIKEARVACRQHGFDPRNAAVDTFSHYRCFQFPYTYGGRFIDFVMSDVVCNGDEYNLADCSFNHGDNVSCPTERRASVICEKVPVRLQIDPNQRGQNSGQVQIFVDTEWRKICFSTWNVKGAQVVCEQLGLAHGNVSIYKGNVSRYENHKDSWDQAYWEMIDDVRCTGNERHIGQCNFNYKNNDFYKDSWCFSEWQRKTYWKRCSDGNVAGVICG</sequence>
<feature type="disulfide bond" evidence="3">
    <location>
        <begin position="923"/>
        <end position="933"/>
    </location>
</feature>
<comment type="caution">
    <text evidence="5">The sequence shown here is derived from an EMBL/GenBank/DDBJ whole genome shotgun (WGS) entry which is preliminary data.</text>
</comment>
<feature type="domain" description="SRCR" evidence="4">
    <location>
        <begin position="448"/>
        <end position="572"/>
    </location>
</feature>